<keyword evidence="7" id="KW-1185">Reference proteome</keyword>
<organism evidence="6 7">
    <name type="scientific">Tigriopus californicus</name>
    <name type="common">Marine copepod</name>
    <dbReference type="NCBI Taxonomy" id="6832"/>
    <lineage>
        <taxon>Eukaryota</taxon>
        <taxon>Metazoa</taxon>
        <taxon>Ecdysozoa</taxon>
        <taxon>Arthropoda</taxon>
        <taxon>Crustacea</taxon>
        <taxon>Multicrustacea</taxon>
        <taxon>Hexanauplia</taxon>
        <taxon>Copepoda</taxon>
        <taxon>Harpacticoida</taxon>
        <taxon>Harpacticidae</taxon>
        <taxon>Tigriopus</taxon>
    </lineage>
</organism>
<keyword evidence="3" id="KW-0732">Signal</keyword>
<keyword evidence="2" id="KW-0964">Secreted</keyword>
<keyword evidence="5" id="KW-0472">Membrane</keyword>
<evidence type="ECO:0000256" key="4">
    <source>
        <dbReference type="SAM" id="MobiDB-lite"/>
    </source>
</evidence>
<evidence type="ECO:0000313" key="7">
    <source>
        <dbReference type="Proteomes" id="UP000318571"/>
    </source>
</evidence>
<dbReference type="Proteomes" id="UP000318571">
    <property type="component" value="Chromosome 2"/>
</dbReference>
<protein>
    <submittedName>
        <fullName evidence="6">Uncharacterized protein</fullName>
    </submittedName>
</protein>
<keyword evidence="5" id="KW-1133">Transmembrane helix</keyword>
<evidence type="ECO:0000256" key="1">
    <source>
        <dbReference type="ARBA" id="ARBA00004613"/>
    </source>
</evidence>
<reference evidence="6 7" key="1">
    <citation type="journal article" date="2018" name="Nat. Ecol. Evol.">
        <title>Genomic signatures of mitonuclear coevolution across populations of Tigriopus californicus.</title>
        <authorList>
            <person name="Barreto F.S."/>
            <person name="Watson E.T."/>
            <person name="Lima T.G."/>
            <person name="Willett C.S."/>
            <person name="Edmands S."/>
            <person name="Li W."/>
            <person name="Burton R.S."/>
        </authorList>
    </citation>
    <scope>NUCLEOTIDE SEQUENCE [LARGE SCALE GENOMIC DNA]</scope>
    <source>
        <strain evidence="6 7">San Diego</strain>
    </source>
</reference>
<keyword evidence="5" id="KW-0812">Transmembrane</keyword>
<comment type="subcellular location">
    <subcellularLocation>
        <location evidence="1">Secreted</location>
    </subcellularLocation>
</comment>
<accession>A0A553PDP1</accession>
<proteinExistence type="predicted"/>
<gene>
    <name evidence="6" type="ORF">TCAL_15588</name>
</gene>
<feature type="region of interest" description="Disordered" evidence="4">
    <location>
        <begin position="125"/>
        <end position="152"/>
    </location>
</feature>
<comment type="caution">
    <text evidence="6">The sequence shown here is derived from an EMBL/GenBank/DDBJ whole genome shotgun (WGS) entry which is preliminary data.</text>
</comment>
<name>A0A553PDP1_TIGCA</name>
<dbReference type="InterPro" id="IPR004153">
    <property type="entry name" value="CXCXC_repeat"/>
</dbReference>
<evidence type="ECO:0000256" key="3">
    <source>
        <dbReference type="ARBA" id="ARBA00022729"/>
    </source>
</evidence>
<dbReference type="AlphaFoldDB" id="A0A553PDP1"/>
<sequence length="152" mass="17184">EYRKELCSCQCRDLSAVEECYESGRVWDPSKCMCRCPLSTLQECSSKYVFDFTNTCKCIPEENNEITYRNERSQDPPGEQMLPSWEILAIAGLVFGILFFVILSCSLTRHVRTLRKQLDYKSEVRSPSGTMLTNGGFPRHPPGSLLNGGSPT</sequence>
<evidence type="ECO:0000313" key="6">
    <source>
        <dbReference type="EMBL" id="TRY75792.1"/>
    </source>
</evidence>
<feature type="transmembrane region" description="Helical" evidence="5">
    <location>
        <begin position="87"/>
        <end position="107"/>
    </location>
</feature>
<dbReference type="EMBL" id="VCGU01000005">
    <property type="protein sequence ID" value="TRY75792.1"/>
    <property type="molecule type" value="Genomic_DNA"/>
</dbReference>
<feature type="non-terminal residue" evidence="6">
    <location>
        <position position="1"/>
    </location>
</feature>
<dbReference type="Pfam" id="PF03128">
    <property type="entry name" value="CXCXC"/>
    <property type="match status" value="1"/>
</dbReference>
<evidence type="ECO:0000256" key="2">
    <source>
        <dbReference type="ARBA" id="ARBA00022525"/>
    </source>
</evidence>
<evidence type="ECO:0000256" key="5">
    <source>
        <dbReference type="SAM" id="Phobius"/>
    </source>
</evidence>